<gene>
    <name evidence="3" type="ORF">HMPREF1872_00485</name>
</gene>
<evidence type="ECO:0000313" key="3">
    <source>
        <dbReference type="EMBL" id="KXB42012.1"/>
    </source>
</evidence>
<keyword evidence="4" id="KW-1185">Reference proteome</keyword>
<feature type="region of interest" description="Disordered" evidence="1">
    <location>
        <begin position="330"/>
        <end position="352"/>
    </location>
</feature>
<accession>A0A133YFN9</accession>
<keyword evidence="2" id="KW-0472">Membrane</keyword>
<reference evidence="4" key="1">
    <citation type="submission" date="2016-01" db="EMBL/GenBank/DDBJ databases">
        <authorList>
            <person name="Mitreva M."/>
            <person name="Pepin K.H."/>
            <person name="Mihindukulasuriya K.A."/>
            <person name="Fulton R."/>
            <person name="Fronick C."/>
            <person name="O'Laughlin M."/>
            <person name="Miner T."/>
            <person name="Herter B."/>
            <person name="Rosa B.A."/>
            <person name="Cordes M."/>
            <person name="Tomlinson C."/>
            <person name="Wollam A."/>
            <person name="Palsikar V.B."/>
            <person name="Mardis E.R."/>
            <person name="Wilson R.K."/>
        </authorList>
    </citation>
    <scope>NUCLEOTIDE SEQUENCE [LARGE SCALE GENOMIC DNA]</scope>
    <source>
        <strain evidence="4">KA00274</strain>
    </source>
</reference>
<dbReference type="Gene3D" id="3.40.1350.110">
    <property type="match status" value="1"/>
</dbReference>
<protein>
    <submittedName>
        <fullName evidence="3">Uncharacterized protein</fullName>
    </submittedName>
</protein>
<keyword evidence="2" id="KW-1133">Transmembrane helix</keyword>
<dbReference type="Proteomes" id="UP000070080">
    <property type="component" value="Unassembled WGS sequence"/>
</dbReference>
<evidence type="ECO:0000313" key="4">
    <source>
        <dbReference type="Proteomes" id="UP000070080"/>
    </source>
</evidence>
<dbReference type="AlphaFoldDB" id="A0A133YFN9"/>
<comment type="caution">
    <text evidence="3">The sequence shown here is derived from an EMBL/GenBank/DDBJ whole genome shotgun (WGS) entry which is preliminary data.</text>
</comment>
<dbReference type="EMBL" id="LSCV01000008">
    <property type="protein sequence ID" value="KXB42012.1"/>
    <property type="molecule type" value="Genomic_DNA"/>
</dbReference>
<proteinExistence type="predicted"/>
<dbReference type="STRING" id="1497955.HMPREF1872_00485"/>
<organism evidence="3 4">
    <name type="scientific">Amygdalobacter nucleatus</name>
    <dbReference type="NCBI Taxonomy" id="3029274"/>
    <lineage>
        <taxon>Bacteria</taxon>
        <taxon>Bacillati</taxon>
        <taxon>Bacillota</taxon>
        <taxon>Clostridia</taxon>
        <taxon>Eubacteriales</taxon>
        <taxon>Oscillospiraceae</taxon>
        <taxon>Amygdalobacter</taxon>
    </lineage>
</organism>
<evidence type="ECO:0000256" key="2">
    <source>
        <dbReference type="SAM" id="Phobius"/>
    </source>
</evidence>
<evidence type="ECO:0000256" key="1">
    <source>
        <dbReference type="SAM" id="MobiDB-lite"/>
    </source>
</evidence>
<sequence length="352" mass="40272">MIVKKLMSNLINLAKRKEKASLSIEAAMILPAFLLFLLSLVLMVQLANYELLWHAAGNVVCQELEAIIATTASIEHDKLHDKVLGNVLQKLPAKVAKKALNVKTGMLSAKYLLRRHIDLFQEINCGQSGLNSRLISNFKAKVRLNEARHNLTYETNYTYHLFFWPVKRQFKLIVPLWNVYPFDGYTQKDEQSDEKTEKTVWSEGNFKRGDLLQKKYAANLPKSYPTINKYSAGVVTSIKSVDLTNPSLEDPFYLEMRISNLARQLSNFNGYQAKNSNWPTIQATDIKARKLLLIVPENSPEDKLAKVENILKAYKQIDYEIVKHEKSYRYKQTEAETSDKSDDLGGDTHDLD</sequence>
<keyword evidence="2" id="KW-0812">Transmembrane</keyword>
<name>A0A133YFN9_9FIRM</name>
<feature type="transmembrane region" description="Helical" evidence="2">
    <location>
        <begin position="21"/>
        <end position="44"/>
    </location>
</feature>